<dbReference type="Pfam" id="PF03372">
    <property type="entry name" value="Exo_endo_phos"/>
    <property type="match status" value="1"/>
</dbReference>
<evidence type="ECO:0000313" key="4">
    <source>
        <dbReference type="EMBL" id="PLS26828.1"/>
    </source>
</evidence>
<dbReference type="RefSeq" id="WP_101671442.1">
    <property type="nucleotide sequence ID" value="NZ_NMYC01000005.1"/>
</dbReference>
<keyword evidence="4" id="KW-0255">Endonuclease</keyword>
<evidence type="ECO:0000313" key="5">
    <source>
        <dbReference type="Proteomes" id="UP000234935"/>
    </source>
</evidence>
<feature type="domain" description="Endonuclease/exonuclease/phosphatase" evidence="3">
    <location>
        <begin position="127"/>
        <end position="428"/>
    </location>
</feature>
<keyword evidence="4" id="KW-0378">Hydrolase</keyword>
<protein>
    <submittedName>
        <fullName evidence="4">Endonuclease/exonuclease/phosphatase</fullName>
    </submittedName>
</protein>
<keyword evidence="4" id="KW-0540">Nuclease</keyword>
<keyword evidence="2" id="KW-1133">Transmembrane helix</keyword>
<keyword evidence="2" id="KW-0472">Membrane</keyword>
<evidence type="ECO:0000259" key="3">
    <source>
        <dbReference type="Pfam" id="PF03372"/>
    </source>
</evidence>
<dbReference type="InterPro" id="IPR036691">
    <property type="entry name" value="Endo/exonu/phosph_ase_sf"/>
</dbReference>
<keyword evidence="5" id="KW-1185">Reference proteome</keyword>
<keyword evidence="4" id="KW-0269">Exonuclease</keyword>
<evidence type="ECO:0000256" key="2">
    <source>
        <dbReference type="SAM" id="Phobius"/>
    </source>
</evidence>
<keyword evidence="2" id="KW-0812">Transmembrane</keyword>
<dbReference type="GO" id="GO:0004527">
    <property type="term" value="F:exonuclease activity"/>
    <property type="evidence" value="ECO:0007669"/>
    <property type="project" value="UniProtKB-KW"/>
</dbReference>
<proteinExistence type="predicted"/>
<comment type="caution">
    <text evidence="4">The sequence shown here is derived from an EMBL/GenBank/DDBJ whole genome shotgun (WGS) entry which is preliminary data.</text>
</comment>
<sequence length="478" mass="51869">MLIAMWIVLIVLIAWLALTELPAGWDGHKPLPYLIALTPFLWIPFTALAVGAACLHDWALTICAVVALIASLMRKSAYWLNDIKAPNTAAALARRLAARKAREADDATNNAARPRKSHPERGQFRVLTLNCRYGRADAEQIVDLVKSEDVAVLALQELSEDLVSRLDAAGLGALLPYRELGEPLATDNGGFNGVWMRVEPSASTPTGVPIPAADVPTMTIPFSSTRDITFASAHPKSPMRGCRAWSEGIIGLRALIRHPKDEPLEKYPTLAAIDAANRAAAAAATKSADHDDAFTQVAISARSATADQSAHHSQTDHADHADHTDYTDHASNADHTTNTAPTLAAHPEPERETISVVMGDFNSSIPHPSFRKLLAAGFHDAALTDARGLRPTYPRWIKWPRIVLDHVLFTDYLTACDVRAIEVRGTDHLALAATLTIIDHPTPLNAGAGETWPDSLPPLARERARDRIRAARDDEDAD</sequence>
<accession>A0A2N5IXY2</accession>
<dbReference type="GO" id="GO:0004519">
    <property type="term" value="F:endonuclease activity"/>
    <property type="evidence" value="ECO:0007669"/>
    <property type="project" value="UniProtKB-KW"/>
</dbReference>
<feature type="region of interest" description="Disordered" evidence="1">
    <location>
        <begin position="304"/>
        <end position="348"/>
    </location>
</feature>
<feature type="compositionally biased region" description="Basic and acidic residues" evidence="1">
    <location>
        <begin position="309"/>
        <end position="332"/>
    </location>
</feature>
<organism evidence="4 5">
    <name type="scientific">Bifidobacterium anseris</name>
    <dbReference type="NCBI Taxonomy" id="2020963"/>
    <lineage>
        <taxon>Bacteria</taxon>
        <taxon>Bacillati</taxon>
        <taxon>Actinomycetota</taxon>
        <taxon>Actinomycetes</taxon>
        <taxon>Bifidobacteriales</taxon>
        <taxon>Bifidobacteriaceae</taxon>
        <taxon>Bifidobacterium</taxon>
    </lineage>
</organism>
<dbReference type="OrthoDB" id="2340043at2"/>
<dbReference type="EMBL" id="NMYC01000005">
    <property type="protein sequence ID" value="PLS26828.1"/>
    <property type="molecule type" value="Genomic_DNA"/>
</dbReference>
<evidence type="ECO:0000256" key="1">
    <source>
        <dbReference type="SAM" id="MobiDB-lite"/>
    </source>
</evidence>
<dbReference type="SUPFAM" id="SSF56219">
    <property type="entry name" value="DNase I-like"/>
    <property type="match status" value="1"/>
</dbReference>
<reference evidence="4 5" key="1">
    <citation type="submission" date="2017-07" db="EMBL/GenBank/DDBJ databases">
        <title>Bifidobacterium novel species.</title>
        <authorList>
            <person name="Lugli G.A."/>
            <person name="Milani C."/>
            <person name="Duranti S."/>
            <person name="Mangifesta M."/>
        </authorList>
    </citation>
    <scope>NUCLEOTIDE SEQUENCE [LARGE SCALE GENOMIC DNA]</scope>
    <source>
        <strain evidence="5">Goo31D</strain>
    </source>
</reference>
<dbReference type="InterPro" id="IPR005135">
    <property type="entry name" value="Endo/exonuclease/phosphatase"/>
</dbReference>
<name>A0A2N5IXY2_9BIFI</name>
<gene>
    <name evidence="4" type="ORF">CGZ88_1313</name>
</gene>
<dbReference type="Proteomes" id="UP000234935">
    <property type="component" value="Unassembled WGS sequence"/>
</dbReference>
<dbReference type="Gene3D" id="3.60.10.10">
    <property type="entry name" value="Endonuclease/exonuclease/phosphatase"/>
    <property type="match status" value="1"/>
</dbReference>
<dbReference type="AlphaFoldDB" id="A0A2N5IXY2"/>
<feature type="transmembrane region" description="Helical" evidence="2">
    <location>
        <begin position="47"/>
        <end position="70"/>
    </location>
</feature>